<dbReference type="InterPro" id="IPR054292">
    <property type="entry name" value="DUF7028"/>
</dbReference>
<comment type="subcellular location">
    <subcellularLocation>
        <location evidence="1">Nucleus</location>
    </subcellularLocation>
</comment>
<evidence type="ECO:0008006" key="12">
    <source>
        <dbReference type="Google" id="ProtNLM"/>
    </source>
</evidence>
<evidence type="ECO:0000256" key="1">
    <source>
        <dbReference type="ARBA" id="ARBA00004123"/>
    </source>
</evidence>
<comment type="caution">
    <text evidence="10">The sequence shown here is derived from an EMBL/GenBank/DDBJ whole genome shotgun (WGS) entry which is preliminary data.</text>
</comment>
<feature type="region of interest" description="Disordered" evidence="7">
    <location>
        <begin position="331"/>
        <end position="354"/>
    </location>
</feature>
<dbReference type="PROSITE" id="PS51186">
    <property type="entry name" value="GNAT"/>
    <property type="match status" value="1"/>
</dbReference>
<dbReference type="InterPro" id="IPR000182">
    <property type="entry name" value="GNAT_dom"/>
</dbReference>
<keyword evidence="11" id="KW-1185">Reference proteome</keyword>
<dbReference type="SUPFAM" id="SSF55729">
    <property type="entry name" value="Acyl-CoA N-acyltransferases (Nat)"/>
    <property type="match status" value="1"/>
</dbReference>
<feature type="region of interest" description="Disordered" evidence="7">
    <location>
        <begin position="1217"/>
        <end position="1245"/>
    </location>
</feature>
<dbReference type="InterPro" id="IPR016181">
    <property type="entry name" value="Acyl_CoA_acyltransferase"/>
</dbReference>
<feature type="compositionally biased region" description="Basic residues" evidence="7">
    <location>
        <begin position="264"/>
        <end position="274"/>
    </location>
</feature>
<organism evidence="10 11">
    <name type="scientific">Mikania micrantha</name>
    <name type="common">bitter vine</name>
    <dbReference type="NCBI Taxonomy" id="192012"/>
    <lineage>
        <taxon>Eukaryota</taxon>
        <taxon>Viridiplantae</taxon>
        <taxon>Streptophyta</taxon>
        <taxon>Embryophyta</taxon>
        <taxon>Tracheophyta</taxon>
        <taxon>Spermatophyta</taxon>
        <taxon>Magnoliopsida</taxon>
        <taxon>eudicotyledons</taxon>
        <taxon>Gunneridae</taxon>
        <taxon>Pentapetalae</taxon>
        <taxon>asterids</taxon>
        <taxon>campanulids</taxon>
        <taxon>Asterales</taxon>
        <taxon>Asteraceae</taxon>
        <taxon>Asteroideae</taxon>
        <taxon>Heliantheae alliance</taxon>
        <taxon>Eupatorieae</taxon>
        <taxon>Mikania</taxon>
    </lineage>
</organism>
<dbReference type="EMBL" id="SZYD01000017">
    <property type="protein sequence ID" value="KAD3068621.1"/>
    <property type="molecule type" value="Genomic_DNA"/>
</dbReference>
<evidence type="ECO:0000256" key="7">
    <source>
        <dbReference type="SAM" id="MobiDB-lite"/>
    </source>
</evidence>
<keyword evidence="3 6" id="KW-0863">Zinc-finger</keyword>
<evidence type="ECO:0000256" key="5">
    <source>
        <dbReference type="ARBA" id="ARBA00023242"/>
    </source>
</evidence>
<feature type="region of interest" description="Disordered" evidence="7">
    <location>
        <begin position="567"/>
        <end position="614"/>
    </location>
</feature>
<dbReference type="InterPro" id="IPR013083">
    <property type="entry name" value="Znf_RING/FYVE/PHD"/>
</dbReference>
<feature type="compositionally biased region" description="Polar residues" evidence="7">
    <location>
        <begin position="340"/>
        <end position="354"/>
    </location>
</feature>
<name>A0A5N6M4F7_9ASTR</name>
<dbReference type="GO" id="GO:0016747">
    <property type="term" value="F:acyltransferase activity, transferring groups other than amino-acyl groups"/>
    <property type="evidence" value="ECO:0007669"/>
    <property type="project" value="InterPro"/>
</dbReference>
<feature type="compositionally biased region" description="Basic residues" evidence="7">
    <location>
        <begin position="191"/>
        <end position="200"/>
    </location>
</feature>
<dbReference type="CDD" id="cd04301">
    <property type="entry name" value="NAT_SF"/>
    <property type="match status" value="1"/>
</dbReference>
<evidence type="ECO:0000256" key="2">
    <source>
        <dbReference type="ARBA" id="ARBA00022723"/>
    </source>
</evidence>
<dbReference type="InterPro" id="IPR056511">
    <property type="entry name" value="IDM1_C"/>
</dbReference>
<feature type="domain" description="PHD-type" evidence="8">
    <location>
        <begin position="729"/>
        <end position="774"/>
    </location>
</feature>
<gene>
    <name evidence="10" type="ORF">E3N88_36501</name>
</gene>
<dbReference type="InterPro" id="IPR019786">
    <property type="entry name" value="Zinc_finger_PHD-type_CS"/>
</dbReference>
<feature type="compositionally biased region" description="Basic and acidic residues" evidence="7">
    <location>
        <begin position="568"/>
        <end position="577"/>
    </location>
</feature>
<dbReference type="InterPro" id="IPR011011">
    <property type="entry name" value="Znf_FYVE_PHD"/>
</dbReference>
<dbReference type="SUPFAM" id="SSF57903">
    <property type="entry name" value="FYVE/PHD zinc finger"/>
    <property type="match status" value="1"/>
</dbReference>
<evidence type="ECO:0000256" key="3">
    <source>
        <dbReference type="ARBA" id="ARBA00022771"/>
    </source>
</evidence>
<keyword evidence="5" id="KW-0539">Nucleus</keyword>
<dbReference type="InterPro" id="IPR032308">
    <property type="entry name" value="TDBD"/>
</dbReference>
<protein>
    <recommendedName>
        <fullName evidence="12">PHD-type domain-containing protein</fullName>
    </recommendedName>
</protein>
<dbReference type="PROSITE" id="PS01359">
    <property type="entry name" value="ZF_PHD_1"/>
    <property type="match status" value="1"/>
</dbReference>
<feature type="region of interest" description="Disordered" evidence="7">
    <location>
        <begin position="260"/>
        <end position="281"/>
    </location>
</feature>
<proteinExistence type="predicted"/>
<dbReference type="PANTHER" id="PTHR46309:SF25">
    <property type="entry name" value="ACYL-COA N-ACYLTRANSFERASE WITH RING_FYVE_PHD-TYPE ZINC FINGER PROTEIN-RELATED"/>
    <property type="match status" value="1"/>
</dbReference>
<dbReference type="Pfam" id="PF15365">
    <property type="entry name" value="PNRC"/>
    <property type="match status" value="1"/>
</dbReference>
<evidence type="ECO:0000256" key="6">
    <source>
        <dbReference type="PROSITE-ProRule" id="PRU00146"/>
    </source>
</evidence>
<dbReference type="InterPro" id="IPR042163">
    <property type="entry name" value="PHF12"/>
</dbReference>
<dbReference type="GO" id="GO:0008270">
    <property type="term" value="F:zinc ion binding"/>
    <property type="evidence" value="ECO:0007669"/>
    <property type="project" value="UniProtKB-KW"/>
</dbReference>
<feature type="compositionally biased region" description="Polar residues" evidence="7">
    <location>
        <begin position="127"/>
        <end position="140"/>
    </location>
</feature>
<dbReference type="Proteomes" id="UP000326396">
    <property type="component" value="Linkage Group LG7"/>
</dbReference>
<sequence length="1546" mass="173514">MYSYQHQIKTPKSSLSTITSIAASYSLLFYHIDALKLSFVSSFLDSVISDFEPLLNGVFEKRANEATMETLNPAKKEIPKKSIDCEMVKCVTLAVKEALEYENWSEIVENESVIGCGDDTKIVSGDENMNPSSMVLNNSLDDSENSTDDETAKEKVKAGKMMVFLQEECIKKDVDDSNAIDENEECEPGNNRRKTGRRKKVMESSECIRDTISKKVKADKDGLKVTSRVLRSRTMAMSGSAKVEESKLNESVVVNERSTFVGRPQKKRKRRGRPPKMQSEIGLKSRMKDECFGQVDIQKEVNEHSQLTGIQQQKTEMKNHKDKVIKNLKDRGRPPKMQAENFSTNTEQPSSNLLNTEDIKKGPKIQHMQNQVQESEITGVNEQKVKISEESNDHITVKETLKGDNTKQLNSVTGREDRRKKQQLIRDQIVSMIMKAGWTIEYRPRQGREYLDSVYVDQKGRTHWSITKAYFSLKKKIDKGDADAKEISAFTTIPVEEMNILFRIVSKIRSDKNMKKNKRGKKISKAEIVISGEAQLMEIHNKKGKAGKKRKKVVTLANKLSNVKVKKDKVGHERRVSAESAAQKQSKASKKGRHNRKPCLVARSSSKGLDQDNDDSAMYTGKRNIFSWMIDSGVIMPGGKLLYREGRRNTCLEGQVTCDGIHCRCCNEVMDLSNFVTHGEGKVDQALKNVYYQSGVSLLTCLLESWSKEVRVTNIRFNHVDVMGDDPNDDTCNICGDGGDLICCDGCPSTFHQRCLDIQNFPSGEWHCLYCCCKFCELVACDDSHHVPNSEMTTCSLCEEKFHHLCLQEEETINVGSAGLSFCGRKCRELYEQLQTYIGVKLELQDGYSWTLLKCYDGSQYLDDPVKVECNSKLAVAFSVMDECFVPIMDERSGVNKIHNVVYNCGSNFRRLDYSGFFTAVLEKGGELISAASIRIHGNRLAEMPFIGTRNMYRRQGMCRRLLDAIEDALCSLGVDELAIPAIPELYKTWTKVFGFKPLEESLRQAIKGMSLIVFPGTDILHKPLLKNQIADKNLTPVAGDNTVECITVEKDDNALSSEQTLATHLESETPFLPSDNEHKSIGLVNNDATDVKLSCLTSEIVPKNRFDLNLQPVATDTDIQSIDDDSFFKGPASGLLGYLITRVNWLKEWNFGYNDSPLRILGKTSAVCGPHLQTSFAEEVDQTPARRAFGGVCFLINLKPLPNPTVDLSPSTYRRSPPIERPYGGGEKPSAHLRSSSFSSQRRRETLRSSPLIFAHRSNDLDDVVVSINTRKTRVVDFHVDVRMRGSYGVETMPNCNNLISKCPERKRVDGPKASGATGCIGTPLNTTTLVVVAQQDQFHSRNRGRNHGSFGSYQSRDFREINCRTFQSGSGILSSPKKACSPSVTKQFLPNSPKTPYATSSNVKIHVHSDQNTKHTKRITKSNSVPIPLDIKRVDYSVKDSLRNSLTDNFFCSELWAGPAYSNSPPPSSLPIPKFSIKPKRTVSLELPSVSAYDIDLLTHIAKSAPPSPTREHHKSSREDIFIRDDEFATKTLRRILNLDLVDE</sequence>
<dbReference type="GO" id="GO:0006357">
    <property type="term" value="P:regulation of transcription by RNA polymerase II"/>
    <property type="evidence" value="ECO:0007669"/>
    <property type="project" value="TreeGrafter"/>
</dbReference>
<dbReference type="Pfam" id="PF00628">
    <property type="entry name" value="PHD"/>
    <property type="match status" value="1"/>
</dbReference>
<dbReference type="GO" id="GO:0005634">
    <property type="term" value="C:nucleus"/>
    <property type="evidence" value="ECO:0007669"/>
    <property type="project" value="UniProtKB-SubCell"/>
</dbReference>
<dbReference type="PROSITE" id="PS50016">
    <property type="entry name" value="ZF_PHD_2"/>
    <property type="match status" value="1"/>
</dbReference>
<feature type="region of interest" description="Disordered" evidence="7">
    <location>
        <begin position="180"/>
        <end position="205"/>
    </location>
</feature>
<feature type="compositionally biased region" description="Basic residues" evidence="7">
    <location>
        <begin position="587"/>
        <end position="597"/>
    </location>
</feature>
<dbReference type="GO" id="GO:0016071">
    <property type="term" value="P:mRNA metabolic process"/>
    <property type="evidence" value="ECO:0007669"/>
    <property type="project" value="UniProtKB-ARBA"/>
</dbReference>
<evidence type="ECO:0000313" key="10">
    <source>
        <dbReference type="EMBL" id="KAD3068621.1"/>
    </source>
</evidence>
<keyword evidence="4" id="KW-0862">Zinc</keyword>
<dbReference type="Gene3D" id="3.40.630.30">
    <property type="match status" value="1"/>
</dbReference>
<dbReference type="Pfam" id="PF23209">
    <property type="entry name" value="IDM1_C"/>
    <property type="match status" value="1"/>
</dbReference>
<dbReference type="InterPro" id="IPR028322">
    <property type="entry name" value="PNRC-like_rgn"/>
</dbReference>
<keyword evidence="2" id="KW-0479">Metal-binding</keyword>
<dbReference type="InterPro" id="IPR001965">
    <property type="entry name" value="Znf_PHD"/>
</dbReference>
<dbReference type="PANTHER" id="PTHR46309">
    <property type="entry name" value="PHD FINGER PROTEIN 12"/>
    <property type="match status" value="1"/>
</dbReference>
<evidence type="ECO:0000256" key="4">
    <source>
        <dbReference type="ARBA" id="ARBA00022833"/>
    </source>
</evidence>
<dbReference type="GO" id="GO:0003714">
    <property type="term" value="F:transcription corepressor activity"/>
    <property type="evidence" value="ECO:0007669"/>
    <property type="project" value="InterPro"/>
</dbReference>
<dbReference type="Pfam" id="PF16135">
    <property type="entry name" value="TDBD"/>
    <property type="match status" value="1"/>
</dbReference>
<evidence type="ECO:0000259" key="9">
    <source>
        <dbReference type="PROSITE" id="PS51186"/>
    </source>
</evidence>
<evidence type="ECO:0000259" key="8">
    <source>
        <dbReference type="PROSITE" id="PS50016"/>
    </source>
</evidence>
<feature type="region of interest" description="Disordered" evidence="7">
    <location>
        <begin position="124"/>
        <end position="149"/>
    </location>
</feature>
<evidence type="ECO:0000313" key="11">
    <source>
        <dbReference type="Proteomes" id="UP000326396"/>
    </source>
</evidence>
<dbReference type="Pfam" id="PF22970">
    <property type="entry name" value="DUF7028"/>
    <property type="match status" value="1"/>
</dbReference>
<dbReference type="InterPro" id="IPR019787">
    <property type="entry name" value="Znf_PHD-finger"/>
</dbReference>
<dbReference type="CDD" id="cd15539">
    <property type="entry name" value="PHD1_AIRE"/>
    <property type="match status" value="1"/>
</dbReference>
<feature type="domain" description="N-acetyltransferase" evidence="9">
    <location>
        <begin position="876"/>
        <end position="1027"/>
    </location>
</feature>
<accession>A0A5N6M4F7</accession>
<dbReference type="Gene3D" id="3.30.40.10">
    <property type="entry name" value="Zinc/RING finger domain, C3HC4 (zinc finger)"/>
    <property type="match status" value="1"/>
</dbReference>
<reference evidence="10 11" key="1">
    <citation type="submission" date="2019-05" db="EMBL/GenBank/DDBJ databases">
        <title>Mikania micrantha, genome provides insights into the molecular mechanism of rapid growth.</title>
        <authorList>
            <person name="Liu B."/>
        </authorList>
    </citation>
    <scope>NUCLEOTIDE SEQUENCE [LARGE SCALE GENOMIC DNA]</scope>
    <source>
        <strain evidence="10">NLD-2019</strain>
        <tissue evidence="10">Leaf</tissue>
    </source>
</reference>
<dbReference type="OrthoDB" id="429143at2759"/>
<dbReference type="SMART" id="SM00249">
    <property type="entry name" value="PHD"/>
    <property type="match status" value="2"/>
</dbReference>